<evidence type="ECO:0000256" key="2">
    <source>
        <dbReference type="ARBA" id="ARBA00023002"/>
    </source>
</evidence>
<name>A0A0G2DWS6_PHACM</name>
<evidence type="ECO:0000313" key="5">
    <source>
        <dbReference type="Proteomes" id="UP000053317"/>
    </source>
</evidence>
<feature type="domain" description="NmrA-like" evidence="3">
    <location>
        <begin position="5"/>
        <end position="239"/>
    </location>
</feature>
<evidence type="ECO:0000259" key="3">
    <source>
        <dbReference type="Pfam" id="PF05368"/>
    </source>
</evidence>
<dbReference type="InterPro" id="IPR051609">
    <property type="entry name" value="NmrA/Isoflavone_reductase-like"/>
</dbReference>
<dbReference type="CDD" id="cd05259">
    <property type="entry name" value="PCBER_SDR_a"/>
    <property type="match status" value="1"/>
</dbReference>
<dbReference type="Gene3D" id="3.90.25.10">
    <property type="entry name" value="UDP-galactose 4-epimerase, domain 1"/>
    <property type="match status" value="1"/>
</dbReference>
<comment type="caution">
    <text evidence="4">The sequence shown here is derived from an EMBL/GenBank/DDBJ whole genome shotgun (WGS) entry which is preliminary data.</text>
</comment>
<reference evidence="4 5" key="1">
    <citation type="submission" date="2015-05" db="EMBL/GenBank/DDBJ databases">
        <title>Distinctive expansion of gene families associated with plant cell wall degradation and secondary metabolism in the genomes of grapevine trunk pathogens.</title>
        <authorList>
            <person name="Lawrence D.P."/>
            <person name="Travadon R."/>
            <person name="Rolshausen P.E."/>
            <person name="Baumgartner K."/>
        </authorList>
    </citation>
    <scope>NUCLEOTIDE SEQUENCE [LARGE SCALE GENOMIC DNA]</scope>
    <source>
        <strain evidence="4">UCRPC4</strain>
    </source>
</reference>
<dbReference type="PANTHER" id="PTHR47706:SF10">
    <property type="entry name" value="NMRA-LIKE DOMAIN-CONTAINING PROTEIN"/>
    <property type="match status" value="1"/>
</dbReference>
<dbReference type="Pfam" id="PF05368">
    <property type="entry name" value="NmrA"/>
    <property type="match status" value="1"/>
</dbReference>
<dbReference type="EMBL" id="LCWF01000190">
    <property type="protein sequence ID" value="KKY15332.1"/>
    <property type="molecule type" value="Genomic_DNA"/>
</dbReference>
<gene>
    <name evidence="4" type="ORF">UCRPC4_g06389</name>
</gene>
<keyword evidence="5" id="KW-1185">Reference proteome</keyword>
<dbReference type="Proteomes" id="UP000053317">
    <property type="component" value="Unassembled WGS sequence"/>
</dbReference>
<dbReference type="InterPro" id="IPR008030">
    <property type="entry name" value="NmrA-like"/>
</dbReference>
<dbReference type="GO" id="GO:0016491">
    <property type="term" value="F:oxidoreductase activity"/>
    <property type="evidence" value="ECO:0007669"/>
    <property type="project" value="UniProtKB-KW"/>
</dbReference>
<organism evidence="4 5">
    <name type="scientific">Phaeomoniella chlamydospora</name>
    <name type="common">Phaeoacremonium chlamydosporum</name>
    <dbReference type="NCBI Taxonomy" id="158046"/>
    <lineage>
        <taxon>Eukaryota</taxon>
        <taxon>Fungi</taxon>
        <taxon>Dikarya</taxon>
        <taxon>Ascomycota</taxon>
        <taxon>Pezizomycotina</taxon>
        <taxon>Eurotiomycetes</taxon>
        <taxon>Chaetothyriomycetidae</taxon>
        <taxon>Phaeomoniellales</taxon>
        <taxon>Phaeomoniellaceae</taxon>
        <taxon>Phaeomoniella</taxon>
    </lineage>
</organism>
<dbReference type="SUPFAM" id="SSF51735">
    <property type="entry name" value="NAD(P)-binding Rossmann-fold domains"/>
    <property type="match status" value="1"/>
</dbReference>
<keyword evidence="2" id="KW-0560">Oxidoreductase</keyword>
<evidence type="ECO:0000256" key="1">
    <source>
        <dbReference type="ARBA" id="ARBA00022857"/>
    </source>
</evidence>
<accession>A0A0G2DWS6</accession>
<reference evidence="4 5" key="2">
    <citation type="submission" date="2015-05" db="EMBL/GenBank/DDBJ databases">
        <authorList>
            <person name="Morales-Cruz A."/>
            <person name="Amrine K.C."/>
            <person name="Cantu D."/>
        </authorList>
    </citation>
    <scope>NUCLEOTIDE SEQUENCE [LARGE SCALE GENOMIC DNA]</scope>
    <source>
        <strain evidence="4">UCRPC4</strain>
    </source>
</reference>
<dbReference type="PANTHER" id="PTHR47706">
    <property type="entry name" value="NMRA-LIKE FAMILY PROTEIN"/>
    <property type="match status" value="1"/>
</dbReference>
<dbReference type="InterPro" id="IPR036291">
    <property type="entry name" value="NAD(P)-bd_dom_sf"/>
</dbReference>
<dbReference type="InterPro" id="IPR045312">
    <property type="entry name" value="PCBER-like"/>
</dbReference>
<dbReference type="Gene3D" id="3.40.50.720">
    <property type="entry name" value="NAD(P)-binding Rossmann-like Domain"/>
    <property type="match status" value="1"/>
</dbReference>
<dbReference type="AlphaFoldDB" id="A0A0G2DWS6"/>
<protein>
    <submittedName>
        <fullName evidence="4">Putativelike family protein</fullName>
    </submittedName>
</protein>
<proteinExistence type="predicted"/>
<dbReference type="OrthoDB" id="9974981at2759"/>
<sequence length="300" mass="32277">MSTIKNVAIIGASGNLGTILLKELQNAGFNITVLSRENSTSTFPSGVTVKKVNYESTASLKEALQGQDAVVSTTASAAVGNQVPIVDAAIAAGVKRFIPSEFGINTRTLTHPGLKTILGGKIKTFDYLIEKSKENPSFTYTGVSSSLFFDWGLKFTGLGFNKANKTFNVVDSGNESYSVSSLPFIGRAVASILTHPEKTANQYLLISGFTTTQNQLLKLVEEESGEKWTVQNIRSADLDKTGFEKLSKGDFSAFVNFLQAYVHADGAGLAVKDEESANKVLGLESEDPRPFIKKWLDGTL</sequence>
<evidence type="ECO:0000313" key="4">
    <source>
        <dbReference type="EMBL" id="KKY15332.1"/>
    </source>
</evidence>
<keyword evidence="1" id="KW-0521">NADP</keyword>